<dbReference type="SUPFAM" id="SSF53335">
    <property type="entry name" value="S-adenosyl-L-methionine-dependent methyltransferases"/>
    <property type="match status" value="1"/>
</dbReference>
<organism evidence="2 3">
    <name type="scientific">Candidatus Pelagibacter giovannonii</name>
    <dbReference type="NCBI Taxonomy" id="2563896"/>
    <lineage>
        <taxon>Bacteria</taxon>
        <taxon>Pseudomonadati</taxon>
        <taxon>Pseudomonadota</taxon>
        <taxon>Alphaproteobacteria</taxon>
        <taxon>Candidatus Pelagibacterales</taxon>
        <taxon>Candidatus Pelagibacteraceae</taxon>
        <taxon>Candidatus Pelagibacter</taxon>
    </lineage>
</organism>
<protein>
    <submittedName>
        <fullName evidence="2">Class I SAM-dependent methyltransferase</fullName>
    </submittedName>
</protein>
<dbReference type="KEGG" id="peg:E5R92_03465"/>
<feature type="domain" description="Methyltransferase type 11" evidence="1">
    <location>
        <begin position="76"/>
        <end position="162"/>
    </location>
</feature>
<keyword evidence="2" id="KW-0489">Methyltransferase</keyword>
<dbReference type="InterPro" id="IPR029063">
    <property type="entry name" value="SAM-dependent_MTases_sf"/>
</dbReference>
<dbReference type="GO" id="GO:0008757">
    <property type="term" value="F:S-adenosylmethionine-dependent methyltransferase activity"/>
    <property type="evidence" value="ECO:0007669"/>
    <property type="project" value="InterPro"/>
</dbReference>
<keyword evidence="2" id="KW-0808">Transferase</keyword>
<dbReference type="RefSeq" id="WP_168606721.1">
    <property type="nucleotide sequence ID" value="NZ_CP038852.1"/>
</dbReference>
<dbReference type="Pfam" id="PF08241">
    <property type="entry name" value="Methyltransf_11"/>
    <property type="match status" value="1"/>
</dbReference>
<sequence length="216" mass="25535">MPLVNLLKSLPKSKKILQLRKKKNNKTIIVASQFGKDYFDGTREFGYGGYYYDGRWKKVARDFKKFFKIKKNHKVLDIGCAKGFLLKDFKDIGVDCYGIEISNYAIQNCHKDIQDKIFFGNAKKIPFPDNFFDVVISINCVHNLKLADCIKAIREINRVCKTKNCYLQVDSYNNVYQKKVFNDWVLTAKTHFYPKKWIEIFNKCNFKGYWNWTILK</sequence>
<dbReference type="EMBL" id="CP038852">
    <property type="protein sequence ID" value="QIZ20843.1"/>
    <property type="molecule type" value="Genomic_DNA"/>
</dbReference>
<evidence type="ECO:0000313" key="3">
    <source>
        <dbReference type="Proteomes" id="UP000501094"/>
    </source>
</evidence>
<dbReference type="InterPro" id="IPR013216">
    <property type="entry name" value="Methyltransf_11"/>
</dbReference>
<evidence type="ECO:0000259" key="1">
    <source>
        <dbReference type="Pfam" id="PF08241"/>
    </source>
</evidence>
<dbReference type="Proteomes" id="UP000501094">
    <property type="component" value="Chromosome"/>
</dbReference>
<name>A0A6H1Q392_9PROT</name>
<dbReference type="AlphaFoldDB" id="A0A6H1Q392"/>
<keyword evidence="3" id="KW-1185">Reference proteome</keyword>
<reference evidence="2 3" key="1">
    <citation type="journal article" date="2020" name="Nat. Microbiol.">
        <title>Lysogenic host-virus interactions in SAR11 marine bacteria.</title>
        <authorList>
            <person name="Morris R.M."/>
            <person name="Cain K.R."/>
            <person name="Hvorecny K.L."/>
            <person name="Kollman J.M."/>
        </authorList>
    </citation>
    <scope>NUCLEOTIDE SEQUENCE [LARGE SCALE GENOMIC DNA]</scope>
    <source>
        <strain evidence="2 3">NP1</strain>
    </source>
</reference>
<dbReference type="GO" id="GO:0032259">
    <property type="term" value="P:methylation"/>
    <property type="evidence" value="ECO:0007669"/>
    <property type="project" value="UniProtKB-KW"/>
</dbReference>
<dbReference type="Gene3D" id="3.40.50.150">
    <property type="entry name" value="Vaccinia Virus protein VP39"/>
    <property type="match status" value="1"/>
</dbReference>
<proteinExistence type="predicted"/>
<dbReference type="CDD" id="cd02440">
    <property type="entry name" value="AdoMet_MTases"/>
    <property type="match status" value="1"/>
</dbReference>
<gene>
    <name evidence="2" type="ORF">E5R92_03465</name>
</gene>
<evidence type="ECO:0000313" key="2">
    <source>
        <dbReference type="EMBL" id="QIZ20843.1"/>
    </source>
</evidence>
<accession>A0A6H1Q392</accession>